<evidence type="ECO:0000313" key="7">
    <source>
        <dbReference type="Proteomes" id="UP001152749"/>
    </source>
</evidence>
<dbReference type="InterPro" id="IPR028974">
    <property type="entry name" value="TSP_type-3_rpt"/>
</dbReference>
<gene>
    <name evidence="6" type="primary">pal</name>
    <name evidence="6" type="ORF">TRV642_2488</name>
</gene>
<dbReference type="PROSITE" id="PS51123">
    <property type="entry name" value="OMPA_2"/>
    <property type="match status" value="1"/>
</dbReference>
<proteinExistence type="predicted"/>
<reference evidence="6" key="1">
    <citation type="submission" date="2022-09" db="EMBL/GenBank/DDBJ databases">
        <authorList>
            <person name="Duchaud E."/>
        </authorList>
    </citation>
    <scope>NUCLEOTIDE SEQUENCE</scope>
    <source>
        <strain evidence="6">TRV642</strain>
    </source>
</reference>
<keyword evidence="6" id="KW-0449">Lipoprotein</keyword>
<dbReference type="EMBL" id="OX336425">
    <property type="protein sequence ID" value="CAI2767357.1"/>
    <property type="molecule type" value="Genomic_DNA"/>
</dbReference>
<dbReference type="Pfam" id="PF00691">
    <property type="entry name" value="OmpA"/>
    <property type="match status" value="1"/>
</dbReference>
<feature type="domain" description="OmpA-like" evidence="5">
    <location>
        <begin position="618"/>
        <end position="739"/>
    </location>
</feature>
<comment type="subcellular location">
    <subcellularLocation>
        <location evidence="1">Cell outer membrane</location>
    </subcellularLocation>
</comment>
<keyword evidence="2 4" id="KW-0472">Membrane</keyword>
<dbReference type="InterPro" id="IPR006665">
    <property type="entry name" value="OmpA-like"/>
</dbReference>
<dbReference type="SUPFAM" id="SSF103647">
    <property type="entry name" value="TSP type-3 repeat"/>
    <property type="match status" value="1"/>
</dbReference>
<dbReference type="Gene3D" id="4.10.1080.10">
    <property type="entry name" value="TSP type-3 repeat"/>
    <property type="match status" value="1"/>
</dbReference>
<accession>A0A9W4TIE6</accession>
<dbReference type="KEGG" id="fcs:TRV642_2488"/>
<dbReference type="Gene3D" id="3.30.1330.60">
    <property type="entry name" value="OmpA-like domain"/>
    <property type="match status" value="1"/>
</dbReference>
<dbReference type="InterPro" id="IPR006664">
    <property type="entry name" value="OMP_bac"/>
</dbReference>
<dbReference type="PANTHER" id="PTHR30329:SF21">
    <property type="entry name" value="LIPOPROTEIN YIAD-RELATED"/>
    <property type="match status" value="1"/>
</dbReference>
<dbReference type="InterPro" id="IPR043781">
    <property type="entry name" value="DUF5723"/>
</dbReference>
<dbReference type="GO" id="GO:0005509">
    <property type="term" value="F:calcium ion binding"/>
    <property type="evidence" value="ECO:0007669"/>
    <property type="project" value="InterPro"/>
</dbReference>
<name>A0A9W4TIE6_9FLAO</name>
<evidence type="ECO:0000256" key="3">
    <source>
        <dbReference type="ARBA" id="ARBA00023237"/>
    </source>
</evidence>
<dbReference type="InterPro" id="IPR036737">
    <property type="entry name" value="OmpA-like_sf"/>
</dbReference>
<protein>
    <submittedName>
        <fullName evidence="6">Peptidoglycan-associated lipoprotein</fullName>
    </submittedName>
</protein>
<evidence type="ECO:0000313" key="6">
    <source>
        <dbReference type="EMBL" id="CAI2767357.1"/>
    </source>
</evidence>
<dbReference type="InterPro" id="IPR050330">
    <property type="entry name" value="Bact_OuterMem_StrucFunc"/>
</dbReference>
<sequence length="739" mass="81067">MPPNLPKTKQILMKKTLLSLLLIAITFSAKSQSYLGYTHDNYAGVQSVLFNPASIADSRFKTDINLFSISGSVSNDLYGVRLFDVYKKGYDFDSQSIMTPAKANNALVNFDIMGPSFMFNIAPKHTIAVFTRARSISNVYNVNGNLVNEVKDGLDHASNFNFNLGNPNGVSHSWGEVGLSYAAVLWQNNQHFLKGGLTAKYLQGGVNGYTQGRGVKVAFVENKANPRASTLFSEGEVTIGASQDFEANEDYKFDANSNGFGFDFGLVYEWRPEYEKYDLNKAKRADNNFRDLNKYKVRFGLSVTDIGSINYRNSKLDTYNVTGIVTEKMINDADNLYDFLNQHYTKVSTSKGVKTNLPTAIHADVDWNMYRKFYLNLNGDISMVSDSKLNGSSIANRVSLTPRYESRWFSFYVPMTWMEYSGMQVGSGIRLGAFFIGSGSVLTNLVSKESKAVDFHLGVKIPVYQKKFKDTDEDGVIDKEDACRKVAGPEENNGCPWPDTDGDKVFDKDDACPSVPGPVENKGCPWKDSDGDTLLDNVDACPAIAGPVENKGCPWPDTDKDGVLDKDDACPDVAGPVENKGCPVLDADKDGVLDKDDACPLVYGPAENNGCPKVTKETLAQLKVEAKSIFFTTGKATLSDARKGETSGRLDAIKEILRNYPNAKFAINGHTDNVGNPKTNKKLSEARAKVVMDALIAKGVNPANLSSQGFGSAKPVQSNKTAKGRAENRRTEIVYLGNL</sequence>
<evidence type="ECO:0000259" key="5">
    <source>
        <dbReference type="PROSITE" id="PS51123"/>
    </source>
</evidence>
<dbReference type="PRINTS" id="PR01021">
    <property type="entry name" value="OMPADOMAIN"/>
</dbReference>
<keyword evidence="3" id="KW-0998">Cell outer membrane</keyword>
<dbReference type="AlphaFoldDB" id="A0A9W4TIE6"/>
<evidence type="ECO:0000256" key="2">
    <source>
        <dbReference type="ARBA" id="ARBA00023136"/>
    </source>
</evidence>
<dbReference type="GO" id="GO:0009279">
    <property type="term" value="C:cell outer membrane"/>
    <property type="evidence" value="ECO:0007669"/>
    <property type="project" value="UniProtKB-SubCell"/>
</dbReference>
<evidence type="ECO:0000256" key="1">
    <source>
        <dbReference type="ARBA" id="ARBA00004442"/>
    </source>
</evidence>
<evidence type="ECO:0000256" key="4">
    <source>
        <dbReference type="PROSITE-ProRule" id="PRU00473"/>
    </source>
</evidence>
<dbReference type="Pfam" id="PF18990">
    <property type="entry name" value="DUF5723"/>
    <property type="match status" value="1"/>
</dbReference>
<dbReference type="Proteomes" id="UP001152749">
    <property type="component" value="Chromosome"/>
</dbReference>
<dbReference type="CDD" id="cd07185">
    <property type="entry name" value="OmpA_C-like"/>
    <property type="match status" value="1"/>
</dbReference>
<dbReference type="SUPFAM" id="SSF103088">
    <property type="entry name" value="OmpA-like"/>
    <property type="match status" value="1"/>
</dbReference>
<organism evidence="6 7">
    <name type="scientific">Flavobacterium collinsii</name>
    <dbReference type="NCBI Taxonomy" id="1114861"/>
    <lineage>
        <taxon>Bacteria</taxon>
        <taxon>Pseudomonadati</taxon>
        <taxon>Bacteroidota</taxon>
        <taxon>Flavobacteriia</taxon>
        <taxon>Flavobacteriales</taxon>
        <taxon>Flavobacteriaceae</taxon>
        <taxon>Flavobacterium</taxon>
    </lineage>
</organism>
<dbReference type="PANTHER" id="PTHR30329">
    <property type="entry name" value="STATOR ELEMENT OF FLAGELLAR MOTOR COMPLEX"/>
    <property type="match status" value="1"/>
</dbReference>